<evidence type="ECO:0000256" key="3">
    <source>
        <dbReference type="ARBA" id="ARBA00022723"/>
    </source>
</evidence>
<evidence type="ECO:0000256" key="6">
    <source>
        <dbReference type="PIRSR" id="PIRSR623088-1"/>
    </source>
</evidence>
<evidence type="ECO:0000256" key="10">
    <source>
        <dbReference type="SAM" id="MobiDB-lite"/>
    </source>
</evidence>
<keyword evidence="13" id="KW-1185">Reference proteome</keyword>
<reference evidence="12" key="2">
    <citation type="submission" date="2022-10" db="EMBL/GenBank/DDBJ databases">
        <authorList>
            <consortium name="ENA_rothamsted_submissions"/>
            <consortium name="culmorum"/>
            <person name="King R."/>
        </authorList>
    </citation>
    <scope>NUCLEOTIDE SEQUENCE</scope>
</reference>
<feature type="compositionally biased region" description="Low complexity" evidence="10">
    <location>
        <begin position="664"/>
        <end position="674"/>
    </location>
</feature>
<evidence type="ECO:0000259" key="11">
    <source>
        <dbReference type="PROSITE" id="PS51845"/>
    </source>
</evidence>
<evidence type="ECO:0000256" key="2">
    <source>
        <dbReference type="ARBA" id="ARBA00004703"/>
    </source>
</evidence>
<dbReference type="PROSITE" id="PS00126">
    <property type="entry name" value="PDEASE_I_1"/>
    <property type="match status" value="1"/>
</dbReference>
<gene>
    <name evidence="12" type="ORF">PHAECO_LOCUS11625</name>
</gene>
<comment type="cofactor">
    <cofactor evidence="9">
        <name>a divalent metal cation</name>
        <dbReference type="ChEBI" id="CHEBI:60240"/>
    </cofactor>
    <text evidence="9">Binds 2 divalent metal cations per subunit. Site 1 may preferentially bind zinc ions, while site 2 has a preference for magnesium and/or manganese ions.</text>
</comment>
<keyword evidence="4 9" id="KW-0378">Hydrolase</keyword>
<proteinExistence type="inferred from homology"/>
<evidence type="ECO:0000256" key="5">
    <source>
        <dbReference type="ARBA" id="ARBA00061458"/>
    </source>
</evidence>
<accession>A0A9P0DUI7</accession>
<dbReference type="OrthoDB" id="4447at2759"/>
<dbReference type="InterPro" id="IPR002073">
    <property type="entry name" value="PDEase_catalytic_dom"/>
</dbReference>
<protein>
    <recommendedName>
        <fullName evidence="9">Phosphodiesterase</fullName>
        <ecNumber evidence="9">3.1.4.-</ecNumber>
    </recommendedName>
</protein>
<feature type="binding site" evidence="7">
    <location>
        <position position="415"/>
    </location>
    <ligand>
        <name>AMP</name>
        <dbReference type="ChEBI" id="CHEBI:456215"/>
    </ligand>
</feature>
<dbReference type="InterPro" id="IPR003607">
    <property type="entry name" value="HD/PDEase_dom"/>
</dbReference>
<feature type="compositionally biased region" description="Basic and acidic residues" evidence="10">
    <location>
        <begin position="645"/>
        <end position="654"/>
    </location>
</feature>
<name>A0A9P0DUI7_PHACE</name>
<feature type="binding site" evidence="8">
    <location>
        <position position="306"/>
    </location>
    <ligand>
        <name>Zn(2+)</name>
        <dbReference type="ChEBI" id="CHEBI:29105"/>
        <label>1</label>
    </ligand>
</feature>
<evidence type="ECO:0000256" key="1">
    <source>
        <dbReference type="ARBA" id="ARBA00000621"/>
    </source>
</evidence>
<dbReference type="EMBL" id="OU896714">
    <property type="protein sequence ID" value="CAH1179104.1"/>
    <property type="molecule type" value="Genomic_DNA"/>
</dbReference>
<evidence type="ECO:0000256" key="9">
    <source>
        <dbReference type="RuleBase" id="RU363067"/>
    </source>
</evidence>
<dbReference type="GO" id="GO:0004115">
    <property type="term" value="F:3',5'-cyclic-AMP phosphodiesterase activity"/>
    <property type="evidence" value="ECO:0007669"/>
    <property type="project" value="UniProtKB-EC"/>
</dbReference>
<feature type="binding site" evidence="7">
    <location>
        <position position="466"/>
    </location>
    <ligand>
        <name>AMP</name>
        <dbReference type="ChEBI" id="CHEBI:456215"/>
    </ligand>
</feature>
<comment type="pathway">
    <text evidence="2">Purine metabolism; 3',5'-cyclic AMP degradation; AMP from 3',5'-cyclic AMP: step 1/1.</text>
</comment>
<comment type="similarity">
    <text evidence="5">Belongs to the cyclic nucleotide phosphodiesterase family. PDE7 subfamily.</text>
</comment>
<dbReference type="PRINTS" id="PR00387">
    <property type="entry name" value="PDIESTERASE1"/>
</dbReference>
<dbReference type="AlphaFoldDB" id="A0A9P0DUI7"/>
<dbReference type="SMART" id="SM00471">
    <property type="entry name" value="HDc"/>
    <property type="match status" value="1"/>
</dbReference>
<dbReference type="InterPro" id="IPR023088">
    <property type="entry name" value="PDEase"/>
</dbReference>
<organism evidence="12 13">
    <name type="scientific">Phaedon cochleariae</name>
    <name type="common">Mustard beetle</name>
    <dbReference type="NCBI Taxonomy" id="80249"/>
    <lineage>
        <taxon>Eukaryota</taxon>
        <taxon>Metazoa</taxon>
        <taxon>Ecdysozoa</taxon>
        <taxon>Arthropoda</taxon>
        <taxon>Hexapoda</taxon>
        <taxon>Insecta</taxon>
        <taxon>Pterygota</taxon>
        <taxon>Neoptera</taxon>
        <taxon>Endopterygota</taxon>
        <taxon>Coleoptera</taxon>
        <taxon>Polyphaga</taxon>
        <taxon>Cucujiformia</taxon>
        <taxon>Chrysomeloidea</taxon>
        <taxon>Chrysomelidae</taxon>
        <taxon>Chrysomelinae</taxon>
        <taxon>Chrysomelini</taxon>
        <taxon>Phaedon</taxon>
    </lineage>
</organism>
<keyword evidence="3 8" id="KW-0479">Metal-binding</keyword>
<reference evidence="12" key="1">
    <citation type="submission" date="2022-01" db="EMBL/GenBank/DDBJ databases">
        <authorList>
            <person name="King R."/>
        </authorList>
    </citation>
    <scope>NUCLEOTIDE SEQUENCE</scope>
</reference>
<dbReference type="Pfam" id="PF00233">
    <property type="entry name" value="PDEase_I"/>
    <property type="match status" value="1"/>
</dbReference>
<feature type="binding site" evidence="8">
    <location>
        <position position="270"/>
    </location>
    <ligand>
        <name>Zn(2+)</name>
        <dbReference type="ChEBI" id="CHEBI:29105"/>
        <label>1</label>
    </ligand>
</feature>
<feature type="compositionally biased region" description="Basic and acidic residues" evidence="10">
    <location>
        <begin position="791"/>
        <end position="826"/>
    </location>
</feature>
<feature type="region of interest" description="Disordered" evidence="10">
    <location>
        <begin position="515"/>
        <end position="863"/>
    </location>
</feature>
<dbReference type="Gene3D" id="1.10.1300.10">
    <property type="entry name" value="3'5'-cyclic nucleotide phosphodiesterase, catalytic domain"/>
    <property type="match status" value="1"/>
</dbReference>
<evidence type="ECO:0000313" key="13">
    <source>
        <dbReference type="Proteomes" id="UP001153737"/>
    </source>
</evidence>
<dbReference type="PROSITE" id="PS51845">
    <property type="entry name" value="PDEASE_I_2"/>
    <property type="match status" value="1"/>
</dbReference>
<feature type="binding site" evidence="7">
    <location>
        <begin position="266"/>
        <end position="270"/>
    </location>
    <ligand>
        <name>AMP</name>
        <dbReference type="ChEBI" id="CHEBI:456215"/>
    </ligand>
</feature>
<dbReference type="GO" id="GO:0046872">
    <property type="term" value="F:metal ion binding"/>
    <property type="evidence" value="ECO:0007669"/>
    <property type="project" value="UniProtKB-KW"/>
</dbReference>
<comment type="catalytic activity">
    <reaction evidence="1">
        <text>3',5'-cyclic AMP + H2O = AMP + H(+)</text>
        <dbReference type="Rhea" id="RHEA:25277"/>
        <dbReference type="ChEBI" id="CHEBI:15377"/>
        <dbReference type="ChEBI" id="CHEBI:15378"/>
        <dbReference type="ChEBI" id="CHEBI:58165"/>
        <dbReference type="ChEBI" id="CHEBI:456215"/>
        <dbReference type="EC" id="3.1.4.53"/>
    </reaction>
</comment>
<dbReference type="PANTHER" id="PTHR11347">
    <property type="entry name" value="CYCLIC NUCLEOTIDE PHOSPHODIESTERASE"/>
    <property type="match status" value="1"/>
</dbReference>
<dbReference type="InterPro" id="IPR036971">
    <property type="entry name" value="PDEase_catalytic_dom_sf"/>
</dbReference>
<feature type="binding site" evidence="8">
    <location>
        <position position="307"/>
    </location>
    <ligand>
        <name>Zn(2+)</name>
        <dbReference type="ChEBI" id="CHEBI:29105"/>
        <label>2</label>
    </ligand>
</feature>
<feature type="binding site" evidence="8">
    <location>
        <position position="307"/>
    </location>
    <ligand>
        <name>Zn(2+)</name>
        <dbReference type="ChEBI" id="CHEBI:29105"/>
        <label>1</label>
    </ligand>
</feature>
<feature type="binding site" evidence="7">
    <location>
        <position position="307"/>
    </location>
    <ligand>
        <name>AMP</name>
        <dbReference type="ChEBI" id="CHEBI:456215"/>
    </ligand>
</feature>
<evidence type="ECO:0000256" key="4">
    <source>
        <dbReference type="ARBA" id="ARBA00022801"/>
    </source>
</evidence>
<feature type="active site" description="Proton donor" evidence="6">
    <location>
        <position position="266"/>
    </location>
</feature>
<feature type="compositionally biased region" description="Polar residues" evidence="10">
    <location>
        <begin position="732"/>
        <end position="754"/>
    </location>
</feature>
<dbReference type="InterPro" id="IPR023174">
    <property type="entry name" value="PDEase_CS"/>
</dbReference>
<evidence type="ECO:0000256" key="7">
    <source>
        <dbReference type="PIRSR" id="PIRSR623088-2"/>
    </source>
</evidence>
<dbReference type="EC" id="3.1.4.-" evidence="9"/>
<dbReference type="SUPFAM" id="SSF109604">
    <property type="entry name" value="HD-domain/PDEase-like"/>
    <property type="match status" value="1"/>
</dbReference>
<feature type="domain" description="PDEase" evidence="11">
    <location>
        <begin position="190"/>
        <end position="511"/>
    </location>
</feature>
<dbReference type="PROSITE" id="PS51257">
    <property type="entry name" value="PROKAR_LIPOPROTEIN"/>
    <property type="match status" value="1"/>
</dbReference>
<evidence type="ECO:0000313" key="12">
    <source>
        <dbReference type="EMBL" id="CAH1179104.1"/>
    </source>
</evidence>
<evidence type="ECO:0000256" key="8">
    <source>
        <dbReference type="PIRSR" id="PIRSR623088-3"/>
    </source>
</evidence>
<dbReference type="FunFam" id="1.10.1300.10:FF:000004">
    <property type="entry name" value="Phosphodiesterase"/>
    <property type="match status" value="1"/>
</dbReference>
<feature type="compositionally biased region" description="Pro residues" evidence="10">
    <location>
        <begin position="775"/>
        <end position="786"/>
    </location>
</feature>
<sequence length="1009" mass="111513">MAMAWPRIPALYSRKQHCMPFSSFAIACHPPSAADPTKPCAGAGAGAVACCHEEGDGGGRRGGSGGRCGLCSMVARAFRRVVCGGAGSSRRSSGEAYQELTAPAQDEENGLAREHGISIDVGGENVTYIPIGTPAEVSPFQQSFSKEDWILLDAMGPGPSLSATGKFLTMHKRRRKKLTTRSLLQDHAILDDIHHGQVQKILDRCGKWAFNAFTLETVAGGRSLPVLCVHLFHWYGLLDYFQLDVVRVWKLFALIEEGYHSTNPYHNSIHATDVTQAMHCFLQEDKIRQHVTPLEIMASLIGAVAHDLDHPGVNQHFLISTSNHLAILYQNKSVLENHHWRSAIGCLLESGLAEQLRPYRTELEQQIRELILATDINRQPEFLTRFKRHLDEDSLDLRMSEHRLFIMQIALKCADISNPTRPWDISRKWSLKVCDEFFRQGEFERQLNLPVTSICDRQSTSVARIQVGFFKIVVTPLFTEWHRFMHSRLSTRMMRTLEENQRRWRELEAAELEGETSVEASVAVSDDDDGSPKRSSGTPSVHDFIPPPTREIRRQSLAVPTPESLGVRRHSVPAHTDTPPPLPRTIHRRESLPTGRGAGLGAGRSPVSPQAVSRASSGLREEEEELLGWGSPGSEGSDGSPLHSSEGRRPDRPLSAETLLPEPSIASMTSSSESAGRLTSVLQGLPAPAPCKGLTRQQTFPPPQPYNRMRYMSATAEMSACHETPYEEDSRSTSSHGSPEHISTTSNGAPQYTIPSIAVLSPNDGRPLDAIVQDLPPPRPAAPQRPAPANHKRETEAADGKEKTCKMVKLSEPEQRQQKENVDPRRSATTSLARRRGSAPVTLPLSKPDENKPPAGGGLMPSDTHSLRRGSVPIEIAHYQPYDYDDDLMRQPLITPVETSRSFWQCQRRGSAPLALPPLAGHALTRHTSLNGKAGGRRNKQLRRRSSGGPETVMCVAESRSDVISRLLMHHHHQQQQQQRASAENADALLVRRRGSLPIEVLTVGHSVF</sequence>
<dbReference type="Proteomes" id="UP001153737">
    <property type="component" value="Chromosome 8"/>
</dbReference>
<feature type="binding site" evidence="8">
    <location>
        <position position="415"/>
    </location>
    <ligand>
        <name>Zn(2+)</name>
        <dbReference type="ChEBI" id="CHEBI:29105"/>
        <label>1</label>
    </ligand>
</feature>
<feature type="compositionally biased region" description="Low complexity" evidence="10">
    <location>
        <begin position="627"/>
        <end position="640"/>
    </location>
</feature>
<dbReference type="GO" id="GO:0007165">
    <property type="term" value="P:signal transduction"/>
    <property type="evidence" value="ECO:0007669"/>
    <property type="project" value="InterPro"/>
</dbReference>